<organism evidence="2 3">
    <name type="scientific">Sphingomonas paucimobilis NBRC 13935</name>
    <dbReference type="NCBI Taxonomy" id="1219050"/>
    <lineage>
        <taxon>Bacteria</taxon>
        <taxon>Pseudomonadati</taxon>
        <taxon>Pseudomonadota</taxon>
        <taxon>Alphaproteobacteria</taxon>
        <taxon>Sphingomonadales</taxon>
        <taxon>Sphingomonadaceae</taxon>
        <taxon>Sphingomonas</taxon>
    </lineage>
</organism>
<dbReference type="PROSITE" id="PS51257">
    <property type="entry name" value="PROKAR_LIPOPROTEIN"/>
    <property type="match status" value="1"/>
</dbReference>
<protein>
    <submittedName>
        <fullName evidence="2">DNA, contig: SP646</fullName>
    </submittedName>
</protein>
<name>A0A0C9MW93_SPHPI</name>
<proteinExistence type="predicted"/>
<dbReference type="AlphaFoldDB" id="A0A0C9MW93"/>
<keyword evidence="1" id="KW-0732">Signal</keyword>
<dbReference type="EMBL" id="BBJS01000046">
    <property type="protein sequence ID" value="GAN14891.1"/>
    <property type="molecule type" value="Genomic_DNA"/>
</dbReference>
<dbReference type="RefSeq" id="WP_007405038.1">
    <property type="nucleotide sequence ID" value="NZ_BBJS01000046.1"/>
</dbReference>
<comment type="caution">
    <text evidence="2">The sequence shown here is derived from an EMBL/GenBank/DDBJ whole genome shotgun (WGS) entry which is preliminary data.</text>
</comment>
<evidence type="ECO:0000313" key="3">
    <source>
        <dbReference type="Proteomes" id="UP000032025"/>
    </source>
</evidence>
<evidence type="ECO:0000313" key="2">
    <source>
        <dbReference type="EMBL" id="GAN14891.1"/>
    </source>
</evidence>
<dbReference type="Proteomes" id="UP000032025">
    <property type="component" value="Unassembled WGS sequence"/>
</dbReference>
<evidence type="ECO:0000256" key="1">
    <source>
        <dbReference type="SAM" id="SignalP"/>
    </source>
</evidence>
<gene>
    <name evidence="2" type="ORF">SP6_46_00710</name>
</gene>
<feature type="chain" id="PRO_5002209720" evidence="1">
    <location>
        <begin position="22"/>
        <end position="596"/>
    </location>
</feature>
<dbReference type="InterPro" id="IPR045690">
    <property type="entry name" value="DUF6055"/>
</dbReference>
<dbReference type="GeneID" id="78528289"/>
<accession>A0A0C9MW93</accession>
<sequence>MRKICSLIPALLLVACGGADEVGTTGGGPVATAAGASTAQPVTGCKATSSYNPWGVLPLRTWTPLSSDAPAEPHRAPGTAYGPAFQARLVWAYGANLGESSRVAEFEMADGCRRRFRLSSLSDNDVAAIEQEADKHPLSEDTASYDTDYDLEPTSREALDAGTVRKVETQHFTFWYGVKTDGFSYRWARDTGNDWNQLIEQSAQWLEAIWLWNRDILAAPMPYQDGDNRKKINMYVCGTGIPFFSDGDMGDCGASAAAGMWVSAPNLQAGGVTTIHEFGHVIQFYTGGFRDKSDAGPIWEVGAEWNAYVLSPNYVGFLPYYLNNLENGPLWSIARYGAQPFMSFLYEQDSTWPFVWESWTQNLRDSEGATTEDYLQAFVRLGQAAGVYPHGFASFANDMGWYGARLAGMDFIDQRALIDATTASATQTLASHLYAPLAEGSGANQYVSSPARPLLQFGTHLIPLTANGGTVQVTLTGDTTANQAAWRFALVAIENGTKVTYSDLGAVSGTNSATISRAVPQGAKLFLTVTATPGAYETLGWQPAGAVTGTKFPYRVSISGATPPTGDPAACAANIAPNSRTLNYNTNGHNEHGRRC</sequence>
<reference evidence="2 3" key="1">
    <citation type="submission" date="2014-08" db="EMBL/GenBank/DDBJ databases">
        <title>Whole genome shotgun sequence of Sphingomonas paucimobilis NBRC 13935.</title>
        <authorList>
            <person name="Hosoyama A."/>
            <person name="Hashimoto M."/>
            <person name="Hosoyama Y."/>
            <person name="Noguchi M."/>
            <person name="Uohara A."/>
            <person name="Ohji S."/>
            <person name="Katano-Makiyama Y."/>
            <person name="Ichikawa N."/>
            <person name="Kimura A."/>
            <person name="Yamazoe A."/>
            <person name="Fujita N."/>
        </authorList>
    </citation>
    <scope>NUCLEOTIDE SEQUENCE [LARGE SCALE GENOMIC DNA]</scope>
    <source>
        <strain evidence="2 3">NBRC 13935</strain>
    </source>
</reference>
<keyword evidence="3" id="KW-1185">Reference proteome</keyword>
<dbReference type="Pfam" id="PF19527">
    <property type="entry name" value="DUF6055"/>
    <property type="match status" value="1"/>
</dbReference>
<feature type="signal peptide" evidence="1">
    <location>
        <begin position="1"/>
        <end position="21"/>
    </location>
</feature>